<feature type="transmembrane region" description="Helical" evidence="1">
    <location>
        <begin position="134"/>
        <end position="154"/>
    </location>
</feature>
<accession>A0A1I3ZRI0</accession>
<dbReference type="Proteomes" id="UP000198725">
    <property type="component" value="Unassembled WGS sequence"/>
</dbReference>
<evidence type="ECO:0000256" key="1">
    <source>
        <dbReference type="SAM" id="Phobius"/>
    </source>
</evidence>
<feature type="transmembrane region" description="Helical" evidence="1">
    <location>
        <begin position="12"/>
        <end position="33"/>
    </location>
</feature>
<evidence type="ECO:0000313" key="2">
    <source>
        <dbReference type="EMBL" id="SFK46500.1"/>
    </source>
</evidence>
<dbReference type="AlphaFoldDB" id="A0A1I3ZRI0"/>
<feature type="transmembrane region" description="Helical" evidence="1">
    <location>
        <begin position="39"/>
        <end position="60"/>
    </location>
</feature>
<keyword evidence="1" id="KW-1133">Transmembrane helix</keyword>
<proteinExistence type="predicted"/>
<keyword evidence="1" id="KW-0812">Transmembrane</keyword>
<keyword evidence="3" id="KW-1185">Reference proteome</keyword>
<name>A0A1I3ZRI0_9GAMM</name>
<gene>
    <name evidence="2" type="ORF">SAMN05192579_10365</name>
</gene>
<dbReference type="RefSeq" id="WP_092701928.1">
    <property type="nucleotide sequence ID" value="NZ_FOSR01000003.1"/>
</dbReference>
<evidence type="ECO:0008006" key="4">
    <source>
        <dbReference type="Google" id="ProtNLM"/>
    </source>
</evidence>
<sequence length="185" mass="19952">MKTTLYTVLCVAIRLAAVLMAVELLVASPVYLLGMPDHALSLFGVAMVAMGLLIALALWLKPGLLARWAVRRSGHETLESSLSADAIQRIAFATLGAWLFVDGLARAIPQVWMLWRLHRMTELYPGMAAPAGQWNGLLFSGVKLVAGIALTLGARGLTGMLHRLRGYPHVDDKAANHDTGVAQDD</sequence>
<feature type="transmembrane region" description="Helical" evidence="1">
    <location>
        <begin position="90"/>
        <end position="114"/>
    </location>
</feature>
<evidence type="ECO:0000313" key="3">
    <source>
        <dbReference type="Proteomes" id="UP000198725"/>
    </source>
</evidence>
<keyword evidence="1" id="KW-0472">Membrane</keyword>
<reference evidence="3" key="1">
    <citation type="submission" date="2016-10" db="EMBL/GenBank/DDBJ databases">
        <authorList>
            <person name="Varghese N."/>
            <person name="Submissions S."/>
        </authorList>
    </citation>
    <scope>NUCLEOTIDE SEQUENCE [LARGE SCALE GENOMIC DNA]</scope>
    <source>
        <strain evidence="3">MO64</strain>
    </source>
</reference>
<dbReference type="EMBL" id="FOSR01000003">
    <property type="protein sequence ID" value="SFK46500.1"/>
    <property type="molecule type" value="Genomic_DNA"/>
</dbReference>
<protein>
    <recommendedName>
        <fullName evidence="4">Transmembrane protein</fullName>
    </recommendedName>
</protein>
<organism evidence="2 3">
    <name type="scientific">Rhodanobacter glycinis</name>
    <dbReference type="NCBI Taxonomy" id="582702"/>
    <lineage>
        <taxon>Bacteria</taxon>
        <taxon>Pseudomonadati</taxon>
        <taxon>Pseudomonadota</taxon>
        <taxon>Gammaproteobacteria</taxon>
        <taxon>Lysobacterales</taxon>
        <taxon>Rhodanobacteraceae</taxon>
        <taxon>Rhodanobacter</taxon>
    </lineage>
</organism>